<evidence type="ECO:0000313" key="1">
    <source>
        <dbReference type="EMBL" id="EGH34522.1"/>
    </source>
</evidence>
<protein>
    <submittedName>
        <fullName evidence="1">Exonuclease SbcC</fullName>
    </submittedName>
</protein>
<dbReference type="PANTHER" id="PTHR32114">
    <property type="entry name" value="ABC TRANSPORTER ABCH.3"/>
    <property type="match status" value="1"/>
</dbReference>
<dbReference type="Proteomes" id="UP000004471">
    <property type="component" value="Unassembled WGS sequence"/>
</dbReference>
<dbReference type="AlphaFoldDB" id="F3FWD0"/>
<keyword evidence="1" id="KW-0540">Nuclease</keyword>
<comment type="caution">
    <text evidence="1">The sequence shown here is derived from an EMBL/GenBank/DDBJ whole genome shotgun (WGS) entry which is preliminary data.</text>
</comment>
<dbReference type="Gene3D" id="3.40.50.300">
    <property type="entry name" value="P-loop containing nucleotide triphosphate hydrolases"/>
    <property type="match status" value="1"/>
</dbReference>
<feature type="non-terminal residue" evidence="1">
    <location>
        <position position="1"/>
    </location>
</feature>
<reference evidence="1 2" key="1">
    <citation type="journal article" date="2011" name="PLoS Pathog.">
        <title>Dynamic evolution of pathogenicity revealed by sequencing and comparative genomics of 19 Pseudomonas syringae isolates.</title>
        <authorList>
            <person name="Baltrus D.A."/>
            <person name="Nishimura M.T."/>
            <person name="Romanchuk A."/>
            <person name="Chang J.H."/>
            <person name="Mukhtar M.S."/>
            <person name="Cherkis K."/>
            <person name="Roach J."/>
            <person name="Grant S.R."/>
            <person name="Jones C.D."/>
            <person name="Dangl J.L."/>
        </authorList>
    </citation>
    <scope>NUCLEOTIDE SEQUENCE [LARGE SCALE GENOMIC DNA]</scope>
    <source>
        <strain evidence="2">M301072PT</strain>
    </source>
</reference>
<sequence length="58" mass="6300">GSLDPESLQLAMDALDGLQAQGRKVGVISHVQEMHERIPVQIKVRRQGNGLSTIEVGH</sequence>
<keyword evidence="1" id="KW-0269">Exonuclease</keyword>
<dbReference type="SUPFAM" id="SSF52540">
    <property type="entry name" value="P-loop containing nucleoside triphosphate hydrolases"/>
    <property type="match status" value="1"/>
</dbReference>
<dbReference type="GO" id="GO:0004527">
    <property type="term" value="F:exonuclease activity"/>
    <property type="evidence" value="ECO:0007669"/>
    <property type="project" value="UniProtKB-KW"/>
</dbReference>
<dbReference type="EMBL" id="AEAH01002617">
    <property type="protein sequence ID" value="EGH34522.1"/>
    <property type="molecule type" value="Genomic_DNA"/>
</dbReference>
<dbReference type="PANTHER" id="PTHR32114:SF2">
    <property type="entry name" value="ABC TRANSPORTER ABCH.3"/>
    <property type="match status" value="1"/>
</dbReference>
<accession>F3FWD0</accession>
<keyword evidence="1" id="KW-0378">Hydrolase</keyword>
<organism evidence="1 2">
    <name type="scientific">Pseudomonas syringae pv. japonica str. M301072</name>
    <dbReference type="NCBI Taxonomy" id="629262"/>
    <lineage>
        <taxon>Bacteria</taxon>
        <taxon>Pseudomonadati</taxon>
        <taxon>Pseudomonadota</taxon>
        <taxon>Gammaproteobacteria</taxon>
        <taxon>Pseudomonadales</taxon>
        <taxon>Pseudomonadaceae</taxon>
        <taxon>Pseudomonas</taxon>
        <taxon>Pseudomonas syringae</taxon>
    </lineage>
</organism>
<gene>
    <name evidence="1" type="ORF">PSYJA_38466</name>
</gene>
<evidence type="ECO:0000313" key="2">
    <source>
        <dbReference type="Proteomes" id="UP000004471"/>
    </source>
</evidence>
<name>F3FWD0_PSESX</name>
<dbReference type="PATRIC" id="fig|629262.5.peg.5688"/>
<proteinExistence type="predicted"/>
<dbReference type="HOGENOM" id="CLU_2966544_0_0_6"/>
<dbReference type="InterPro" id="IPR027417">
    <property type="entry name" value="P-loop_NTPase"/>
</dbReference>